<keyword evidence="4" id="KW-1185">Reference proteome</keyword>
<dbReference type="GO" id="GO:0016491">
    <property type="term" value="F:oxidoreductase activity"/>
    <property type="evidence" value="ECO:0007669"/>
    <property type="project" value="UniProtKB-KW"/>
</dbReference>
<dbReference type="SUPFAM" id="SSF51905">
    <property type="entry name" value="FAD/NAD(P)-binding domain"/>
    <property type="match status" value="1"/>
</dbReference>
<dbReference type="InterPro" id="IPR036188">
    <property type="entry name" value="FAD/NAD-bd_sf"/>
</dbReference>
<dbReference type="InterPro" id="IPR006076">
    <property type="entry name" value="FAD-dep_OxRdtase"/>
</dbReference>
<reference evidence="3" key="1">
    <citation type="submission" date="2021-03" db="EMBL/GenBank/DDBJ databases">
        <title>The complete genome sequence of Acetobacter sp. TBRC 12339.</title>
        <authorList>
            <person name="Charoenyingcharoen P."/>
            <person name="Yukphan P."/>
        </authorList>
    </citation>
    <scope>NUCLEOTIDE SEQUENCE</scope>
    <source>
        <strain evidence="3">TBRC 12339</strain>
    </source>
</reference>
<dbReference type="Proteomes" id="UP000664073">
    <property type="component" value="Unassembled WGS sequence"/>
</dbReference>
<gene>
    <name evidence="3" type="ORF">J2D77_13300</name>
</gene>
<name>A0A939KRT6_9PROT</name>
<dbReference type="PANTHER" id="PTHR13847:SF275">
    <property type="entry name" value="GAMMA-GLUTAMYLPUTRESCINE OXIDOREDUCTASE"/>
    <property type="match status" value="1"/>
</dbReference>
<evidence type="ECO:0000313" key="4">
    <source>
        <dbReference type="Proteomes" id="UP000664073"/>
    </source>
</evidence>
<keyword evidence="1" id="KW-0560">Oxidoreductase</keyword>
<feature type="domain" description="FAD dependent oxidoreductase" evidence="2">
    <location>
        <begin position="31"/>
        <end position="383"/>
    </location>
</feature>
<evidence type="ECO:0000313" key="3">
    <source>
        <dbReference type="EMBL" id="MBO1326126.1"/>
    </source>
</evidence>
<dbReference type="GO" id="GO:0005737">
    <property type="term" value="C:cytoplasm"/>
    <property type="evidence" value="ECO:0007669"/>
    <property type="project" value="TreeGrafter"/>
</dbReference>
<evidence type="ECO:0000259" key="2">
    <source>
        <dbReference type="Pfam" id="PF01266"/>
    </source>
</evidence>
<dbReference type="Gene3D" id="3.50.50.60">
    <property type="entry name" value="FAD/NAD(P)-binding domain"/>
    <property type="match status" value="1"/>
</dbReference>
<evidence type="ECO:0000256" key="1">
    <source>
        <dbReference type="ARBA" id="ARBA00023002"/>
    </source>
</evidence>
<organism evidence="3 4">
    <name type="scientific">Acetobacter garciniae</name>
    <dbReference type="NCBI Taxonomy" id="2817435"/>
    <lineage>
        <taxon>Bacteria</taxon>
        <taxon>Pseudomonadati</taxon>
        <taxon>Pseudomonadota</taxon>
        <taxon>Alphaproteobacteria</taxon>
        <taxon>Acetobacterales</taxon>
        <taxon>Acetobacteraceae</taxon>
        <taxon>Acetobacter</taxon>
    </lineage>
</organism>
<dbReference type="Pfam" id="PF01266">
    <property type="entry name" value="DAO"/>
    <property type="match status" value="1"/>
</dbReference>
<dbReference type="PANTHER" id="PTHR13847">
    <property type="entry name" value="SARCOSINE DEHYDROGENASE-RELATED"/>
    <property type="match status" value="1"/>
</dbReference>
<sequence>MTDDPRSHGLWGQSACPAPLTAPLSQDSTVDVAVVGAGYTGLSAALHLASAGRSVAVLESHAIGYGGSGRNVGLVNAALWNMPSEVFETLGPKYGARVLTLLGHGPELVFKIIERFGLDCEAEHTGTLHCAPDAAGMKALAERERQWQRLGAPVRLLDAQQTRRQTGTSLYLGALLDERAGTIQPLSYARGLARAAQDAGAAIYTRTAVTGAEKVGETWHVRTPGGTVRAKWVIVATNAYTAAPWTALREEVIALPYFNFATRPLSADQLSRVLPDRQGAWDTREVLTSFRLDQAGRLIVGSIGALKGVARKVHHDWSRRILAKLYPELAHVGFESEWYGTIGMTTDSVPRYHKFDDTVLSLSGYNGRGISTGTAFGRVLARRICGDLTDADMPLPVTPTASVPRRGLHEHMYAHGSVAVHAISDRL</sequence>
<proteinExistence type="predicted"/>
<accession>A0A939KRT6</accession>
<dbReference type="Gene3D" id="3.30.9.10">
    <property type="entry name" value="D-Amino Acid Oxidase, subunit A, domain 2"/>
    <property type="match status" value="1"/>
</dbReference>
<protein>
    <submittedName>
        <fullName evidence="3">FAD-binding oxidoreductase</fullName>
    </submittedName>
</protein>
<comment type="caution">
    <text evidence="3">The sequence shown here is derived from an EMBL/GenBank/DDBJ whole genome shotgun (WGS) entry which is preliminary data.</text>
</comment>
<dbReference type="EMBL" id="JAFVMH010000007">
    <property type="protein sequence ID" value="MBO1326126.1"/>
    <property type="molecule type" value="Genomic_DNA"/>
</dbReference>
<dbReference type="AlphaFoldDB" id="A0A939KRT6"/>